<dbReference type="SUPFAM" id="SSF54197">
    <property type="entry name" value="HIT-like"/>
    <property type="match status" value="2"/>
</dbReference>
<evidence type="ECO:0000256" key="7">
    <source>
        <dbReference type="ARBA" id="ARBA00023144"/>
    </source>
</evidence>
<dbReference type="GO" id="GO:0008270">
    <property type="term" value="F:zinc ion binding"/>
    <property type="evidence" value="ECO:0007669"/>
    <property type="project" value="InterPro"/>
</dbReference>
<comment type="similarity">
    <text evidence="1">Belongs to the galactose-1-phosphate uridylyltransferase type 1 family.</text>
</comment>
<dbReference type="PANTHER" id="PTHR11943">
    <property type="entry name" value="GALACTOSE-1-PHOSPHATE URIDYLYLTRANSFERASE"/>
    <property type="match status" value="1"/>
</dbReference>
<evidence type="ECO:0000256" key="2">
    <source>
        <dbReference type="ARBA" id="ARBA00016340"/>
    </source>
</evidence>
<accession>A0A934U1S3</accession>
<protein>
    <recommendedName>
        <fullName evidence="2 9">Galactose-1-phosphate uridylyltransferase</fullName>
        <ecNumber evidence="9">2.7.7.12</ecNumber>
    </recommendedName>
</protein>
<dbReference type="PANTHER" id="PTHR11943:SF1">
    <property type="entry name" value="GALACTOSE-1-PHOSPHATE URIDYLYLTRANSFERASE"/>
    <property type="match status" value="1"/>
</dbReference>
<keyword evidence="3" id="KW-0808">Transferase</keyword>
<organism evidence="14 15">
    <name type="scientific">Antrihabitans stalagmiti</name>
    <dbReference type="NCBI Taxonomy" id="2799499"/>
    <lineage>
        <taxon>Bacteria</taxon>
        <taxon>Bacillati</taxon>
        <taxon>Actinomycetota</taxon>
        <taxon>Actinomycetes</taxon>
        <taxon>Mycobacteriales</taxon>
        <taxon>Nocardiaceae</taxon>
        <taxon>Antrihabitans</taxon>
    </lineage>
</organism>
<gene>
    <name evidence="14" type="primary">galT</name>
    <name evidence="14" type="ORF">JGU71_05400</name>
</gene>
<dbReference type="InterPro" id="IPR036265">
    <property type="entry name" value="HIT-like_sf"/>
</dbReference>
<keyword evidence="6 11" id="KW-0862">Zinc</keyword>
<dbReference type="InterPro" id="IPR005850">
    <property type="entry name" value="GalP_Utransf_C"/>
</dbReference>
<evidence type="ECO:0000313" key="14">
    <source>
        <dbReference type="EMBL" id="MBJ8338312.1"/>
    </source>
</evidence>
<sequence length="356" mass="39885">MADGREILYFDAVQHTRPDSIDVRQLPDRNVNSEIRFDRLLGEWVVIAAHRQTRTQLPDRTQCPLCPSRPGSPTEIPASDYEVVVFENRFAALPGVSTHSSALADHVAGSAPTSPTEKSGRSEVVCFSSEHDTTSAQLGVERTRMVIDVLAERTTALRAMPAVSQVFCFENFGAEIGVTLSHPHGQIYALPFTSPRAAKIEANARRYRDEHNRNLFGDMFAAERDSGVRVVCANDEWTAFVPTAARWPYEVLLFPNRRVADIPELDDHARTRFAELYLDVLGRFERRFDEPMPYIAAWNQAPKGAEDFWWLHLQIFSIRRAPGKLKYLAGAESGMGVFISDTTPENVAAELRAVTP</sequence>
<name>A0A934U1S3_9NOCA</name>
<keyword evidence="7" id="KW-0299">Galactose metabolism</keyword>
<dbReference type="EMBL" id="JAEMNV010000002">
    <property type="protein sequence ID" value="MBJ8338312.1"/>
    <property type="molecule type" value="Genomic_DNA"/>
</dbReference>
<dbReference type="PIRSF" id="PIRSF000808">
    <property type="entry name" value="GalT"/>
    <property type="match status" value="1"/>
</dbReference>
<feature type="binding site" evidence="11">
    <location>
        <position position="131"/>
    </location>
    <ligand>
        <name>Zn(2+)</name>
        <dbReference type="ChEBI" id="CHEBI:29105"/>
    </ligand>
</feature>
<evidence type="ECO:0000256" key="5">
    <source>
        <dbReference type="ARBA" id="ARBA00022723"/>
    </source>
</evidence>
<comment type="caution">
    <text evidence="14">The sequence shown here is derived from an EMBL/GenBank/DDBJ whole genome shotgun (WGS) entry which is preliminary data.</text>
</comment>
<dbReference type="NCBIfam" id="TIGR00209">
    <property type="entry name" value="galT_1"/>
    <property type="match status" value="1"/>
</dbReference>
<feature type="active site" description="Tele-UMP-histidine intermediate" evidence="10">
    <location>
        <position position="184"/>
    </location>
</feature>
<dbReference type="GO" id="GO:0005737">
    <property type="term" value="C:cytoplasm"/>
    <property type="evidence" value="ECO:0007669"/>
    <property type="project" value="TreeGrafter"/>
</dbReference>
<evidence type="ECO:0000256" key="6">
    <source>
        <dbReference type="ARBA" id="ARBA00022833"/>
    </source>
</evidence>
<dbReference type="InterPro" id="IPR001937">
    <property type="entry name" value="GalP_UDPtransf1"/>
</dbReference>
<feature type="binding site" evidence="11">
    <location>
        <position position="63"/>
    </location>
    <ligand>
        <name>Zn(2+)</name>
        <dbReference type="ChEBI" id="CHEBI:29105"/>
    </ligand>
</feature>
<evidence type="ECO:0000256" key="4">
    <source>
        <dbReference type="ARBA" id="ARBA00022695"/>
    </source>
</evidence>
<evidence type="ECO:0000256" key="3">
    <source>
        <dbReference type="ARBA" id="ARBA00022679"/>
    </source>
</evidence>
<dbReference type="Gene3D" id="3.30.428.10">
    <property type="entry name" value="HIT-like"/>
    <property type="match status" value="2"/>
</dbReference>
<keyword evidence="15" id="KW-1185">Reference proteome</keyword>
<evidence type="ECO:0000259" key="12">
    <source>
        <dbReference type="Pfam" id="PF01087"/>
    </source>
</evidence>
<dbReference type="Pfam" id="PF02744">
    <property type="entry name" value="GalP_UDP_tr_C"/>
    <property type="match status" value="1"/>
</dbReference>
<evidence type="ECO:0000256" key="1">
    <source>
        <dbReference type="ARBA" id="ARBA00010951"/>
    </source>
</evidence>
<dbReference type="RefSeq" id="WP_199703580.1">
    <property type="nucleotide sequence ID" value="NZ_JAEMNV010000002.1"/>
</dbReference>
<evidence type="ECO:0000313" key="15">
    <source>
        <dbReference type="Proteomes" id="UP000655868"/>
    </source>
</evidence>
<keyword evidence="8" id="KW-0119">Carbohydrate metabolism</keyword>
<dbReference type="InterPro" id="IPR005849">
    <property type="entry name" value="GalP_Utransf_N"/>
</dbReference>
<reference evidence="14" key="1">
    <citation type="submission" date="2020-12" db="EMBL/GenBank/DDBJ databases">
        <title>Antrihabitans popcorni sp. nov. and Antrihabitans auranticaus sp. nov., isolated from a larva cave.</title>
        <authorList>
            <person name="Lee S.D."/>
            <person name="Kim I.S."/>
        </authorList>
    </citation>
    <scope>NUCLEOTIDE SEQUENCE</scope>
    <source>
        <strain evidence="14">YC3-6</strain>
    </source>
</reference>
<feature type="binding site" evidence="11">
    <location>
        <position position="66"/>
    </location>
    <ligand>
        <name>Zn(2+)</name>
        <dbReference type="ChEBI" id="CHEBI:29105"/>
    </ligand>
</feature>
<evidence type="ECO:0000256" key="8">
    <source>
        <dbReference type="ARBA" id="ARBA00023277"/>
    </source>
</evidence>
<dbReference type="AlphaFoldDB" id="A0A934U1S3"/>
<evidence type="ECO:0000256" key="9">
    <source>
        <dbReference type="NCBIfam" id="TIGR00209"/>
    </source>
</evidence>
<evidence type="ECO:0000256" key="10">
    <source>
        <dbReference type="PIRSR" id="PIRSR000808-1"/>
    </source>
</evidence>
<keyword evidence="4 14" id="KW-0548">Nucleotidyltransferase</keyword>
<evidence type="ECO:0000256" key="11">
    <source>
        <dbReference type="PIRSR" id="PIRSR000808-3"/>
    </source>
</evidence>
<dbReference type="Proteomes" id="UP000655868">
    <property type="component" value="Unassembled WGS sequence"/>
</dbReference>
<dbReference type="Pfam" id="PF01087">
    <property type="entry name" value="GalP_UDP_transf"/>
    <property type="match status" value="1"/>
</dbReference>
<feature type="domain" description="Galactose-1-phosphate uridyl transferase N-terminal" evidence="12">
    <location>
        <begin position="28"/>
        <end position="192"/>
    </location>
</feature>
<keyword evidence="5 11" id="KW-0479">Metal-binding</keyword>
<dbReference type="GO" id="GO:0008108">
    <property type="term" value="F:UDP-glucose:hexose-1-phosphate uridylyltransferase activity"/>
    <property type="evidence" value="ECO:0007669"/>
    <property type="project" value="UniProtKB-UniRule"/>
</dbReference>
<evidence type="ECO:0000259" key="13">
    <source>
        <dbReference type="Pfam" id="PF02744"/>
    </source>
</evidence>
<dbReference type="EC" id="2.7.7.12" evidence="9"/>
<dbReference type="GO" id="GO:0033499">
    <property type="term" value="P:galactose catabolic process via UDP-galactose, Leloir pathway"/>
    <property type="evidence" value="ECO:0007669"/>
    <property type="project" value="TreeGrafter"/>
</dbReference>
<feature type="binding site" evidence="11">
    <location>
        <position position="182"/>
    </location>
    <ligand>
        <name>Zn(2+)</name>
        <dbReference type="ChEBI" id="CHEBI:29105"/>
    </ligand>
</feature>
<proteinExistence type="inferred from homology"/>
<feature type="domain" description="Galactose-1-phosphate uridyl transferase C-terminal" evidence="13">
    <location>
        <begin position="204"/>
        <end position="319"/>
    </location>
</feature>
<comment type="cofactor">
    <cofactor evidence="11">
        <name>Zn(2+)</name>
        <dbReference type="ChEBI" id="CHEBI:29105"/>
    </cofactor>
    <text evidence="11">Binds 1 zinc ion per subunit.</text>
</comment>